<comment type="caution">
    <text evidence="2">The sequence shown here is derived from an EMBL/GenBank/DDBJ whole genome shotgun (WGS) entry which is preliminary data.</text>
</comment>
<keyword evidence="3" id="KW-1185">Reference proteome</keyword>
<organism evidence="2 3">
    <name type="scientific">Methylorubrum aminovorans</name>
    <dbReference type="NCBI Taxonomy" id="269069"/>
    <lineage>
        <taxon>Bacteria</taxon>
        <taxon>Pseudomonadati</taxon>
        <taxon>Pseudomonadota</taxon>
        <taxon>Alphaproteobacteria</taxon>
        <taxon>Hyphomicrobiales</taxon>
        <taxon>Methylobacteriaceae</taxon>
        <taxon>Methylorubrum</taxon>
    </lineage>
</organism>
<feature type="signal peptide" evidence="1">
    <location>
        <begin position="1"/>
        <end position="29"/>
    </location>
</feature>
<dbReference type="Proteomes" id="UP001055039">
    <property type="component" value="Unassembled WGS sequence"/>
</dbReference>
<dbReference type="InterPro" id="IPR015943">
    <property type="entry name" value="WD40/YVTN_repeat-like_dom_sf"/>
</dbReference>
<dbReference type="EMBL" id="BPRC01000011">
    <property type="protein sequence ID" value="GJE65977.1"/>
    <property type="molecule type" value="Genomic_DNA"/>
</dbReference>
<reference evidence="2" key="2">
    <citation type="submission" date="2021-08" db="EMBL/GenBank/DDBJ databases">
        <authorList>
            <person name="Tani A."/>
            <person name="Ola A."/>
            <person name="Ogura Y."/>
            <person name="Katsura K."/>
            <person name="Hayashi T."/>
        </authorList>
    </citation>
    <scope>NUCLEOTIDE SEQUENCE</scope>
    <source>
        <strain evidence="2">NBRC 15686</strain>
    </source>
</reference>
<evidence type="ECO:0000313" key="2">
    <source>
        <dbReference type="EMBL" id="GJE65977.1"/>
    </source>
</evidence>
<name>A0ABQ4UHH4_9HYPH</name>
<dbReference type="InterPro" id="IPR036322">
    <property type="entry name" value="WD40_repeat_dom_sf"/>
</dbReference>
<evidence type="ECO:0000256" key="1">
    <source>
        <dbReference type="SAM" id="SignalP"/>
    </source>
</evidence>
<protein>
    <recommendedName>
        <fullName evidence="4">WD40 repeat domain-containing protein</fullName>
    </recommendedName>
</protein>
<gene>
    <name evidence="2" type="ORF">LNAOJCKE_3191</name>
</gene>
<accession>A0ABQ4UHH4</accession>
<dbReference type="Gene3D" id="2.130.10.10">
    <property type="entry name" value="YVTN repeat-like/Quinoprotein amine dehydrogenase"/>
    <property type="match status" value="1"/>
</dbReference>
<feature type="chain" id="PRO_5045241417" description="WD40 repeat domain-containing protein" evidence="1">
    <location>
        <begin position="30"/>
        <end position="371"/>
    </location>
</feature>
<sequence length="371" mass="39588">MQIRDAIPAVARRLLVAIAIVLASTNAWADERPVQSVKPAGATVNFAQTLDWIGDDVFAVGRWDGTISVFRVPEAKEYGPVILQAMSTPAGRGIEMLAAVGNSAFVTSDGAQSLALWRRPAAGTPFKLAASLGYDPSIGTANSGLAFESNGVGYLISGHESGHVLVWRRMADDDYQLAATVDVRSPEAPSNPWGLRNVRGLVRWQSDRLIAGSEDGDLVAITIPEGREIFRHRYNAKAQRGINGLSAVGDKLLVANCAVGASDRNIWLFDLSQGRPVLSDSENLVLDSGRAQVFNFDVDLVAVPNSGGTKDLIFFSSTEEGLLWQGRVQGDQVVMDGVTRISPEGAAIMAVGPKGNVLATAAYAIRLFKTK</sequence>
<dbReference type="RefSeq" id="WP_238225500.1">
    <property type="nucleotide sequence ID" value="NZ_BAAADH010000007.1"/>
</dbReference>
<proteinExistence type="predicted"/>
<keyword evidence="1" id="KW-0732">Signal</keyword>
<evidence type="ECO:0008006" key="4">
    <source>
        <dbReference type="Google" id="ProtNLM"/>
    </source>
</evidence>
<dbReference type="SUPFAM" id="SSF50978">
    <property type="entry name" value="WD40 repeat-like"/>
    <property type="match status" value="1"/>
</dbReference>
<reference evidence="2" key="1">
    <citation type="journal article" date="2021" name="Front. Microbiol.">
        <title>Comprehensive Comparative Genomics and Phenotyping of Methylobacterium Species.</title>
        <authorList>
            <person name="Alessa O."/>
            <person name="Ogura Y."/>
            <person name="Fujitani Y."/>
            <person name="Takami H."/>
            <person name="Hayashi T."/>
            <person name="Sahin N."/>
            <person name="Tani A."/>
        </authorList>
    </citation>
    <scope>NUCLEOTIDE SEQUENCE</scope>
    <source>
        <strain evidence="2">NBRC 15686</strain>
    </source>
</reference>
<evidence type="ECO:0000313" key="3">
    <source>
        <dbReference type="Proteomes" id="UP001055039"/>
    </source>
</evidence>